<keyword evidence="2" id="KW-0547">Nucleotide-binding</keyword>
<feature type="domain" description="Carbamoyl-phosphate synthetase large subunit oligomerisation" evidence="5">
    <location>
        <begin position="202"/>
        <end position="303"/>
    </location>
</feature>
<dbReference type="GO" id="GO:0004088">
    <property type="term" value="F:carbamoyl-phosphate synthase (glutamine-hydrolyzing) activity"/>
    <property type="evidence" value="ECO:0007669"/>
    <property type="project" value="TreeGrafter"/>
</dbReference>
<evidence type="ECO:0000256" key="4">
    <source>
        <dbReference type="SAM" id="MobiDB-lite"/>
    </source>
</evidence>
<accession>A0A5B0R1L8</accession>
<comment type="caution">
    <text evidence="7">The sequence shown here is derived from an EMBL/GenBank/DDBJ whole genome shotgun (WGS) entry which is preliminary data.</text>
</comment>
<dbReference type="Proteomes" id="UP000324748">
    <property type="component" value="Unassembled WGS sequence"/>
</dbReference>
<evidence type="ECO:0000256" key="2">
    <source>
        <dbReference type="ARBA" id="ARBA00022741"/>
    </source>
</evidence>
<evidence type="ECO:0000256" key="1">
    <source>
        <dbReference type="ARBA" id="ARBA00022598"/>
    </source>
</evidence>
<name>A0A5B0R1L8_PUCGR</name>
<dbReference type="InterPro" id="IPR036480">
    <property type="entry name" value="CarbP_synth_ssu_N_sf"/>
</dbReference>
<dbReference type="SUPFAM" id="SSF48108">
    <property type="entry name" value="Carbamoyl phosphate synthetase, large subunit connection domain"/>
    <property type="match status" value="1"/>
</dbReference>
<feature type="compositionally biased region" description="Low complexity" evidence="4">
    <location>
        <begin position="108"/>
        <end position="122"/>
    </location>
</feature>
<dbReference type="SMART" id="SM01096">
    <property type="entry name" value="CPSase_L_D3"/>
    <property type="match status" value="1"/>
</dbReference>
<organism evidence="7 8">
    <name type="scientific">Puccinia graminis f. sp. tritici</name>
    <dbReference type="NCBI Taxonomy" id="56615"/>
    <lineage>
        <taxon>Eukaryota</taxon>
        <taxon>Fungi</taxon>
        <taxon>Dikarya</taxon>
        <taxon>Basidiomycota</taxon>
        <taxon>Pucciniomycotina</taxon>
        <taxon>Pucciniomycetes</taxon>
        <taxon>Pucciniales</taxon>
        <taxon>Pucciniaceae</taxon>
        <taxon>Puccinia</taxon>
    </lineage>
</organism>
<dbReference type="GO" id="GO:0006207">
    <property type="term" value="P:'de novo' pyrimidine nucleobase biosynthetic process"/>
    <property type="evidence" value="ECO:0007669"/>
    <property type="project" value="TreeGrafter"/>
</dbReference>
<dbReference type="EMBL" id="VSWC01000001">
    <property type="protein sequence ID" value="KAA1119462.1"/>
    <property type="molecule type" value="Genomic_DNA"/>
</dbReference>
<protein>
    <submittedName>
        <fullName evidence="7">Uncharacterized protein</fullName>
    </submittedName>
</protein>
<dbReference type="OrthoDB" id="3065009at2759"/>
<evidence type="ECO:0000313" key="7">
    <source>
        <dbReference type="EMBL" id="KAA1119462.1"/>
    </source>
</evidence>
<dbReference type="AlphaFoldDB" id="A0A5B0R1L8"/>
<keyword evidence="1" id="KW-0436">Ligase</keyword>
<dbReference type="Gene3D" id="3.50.30.20">
    <property type="entry name" value="Carbamoyl-phosphate synthase small subunit, N-terminal domain"/>
    <property type="match status" value="1"/>
</dbReference>
<feature type="region of interest" description="Disordered" evidence="4">
    <location>
        <begin position="108"/>
        <end position="142"/>
    </location>
</feature>
<sequence length="303" mass="33895">MVGYPESLTDPSYKGQILVLTYPMIGSYGVPKREDILLPTQFESSQIHVAALVVGSYSGDGEDFSHHLAESPLGQWLQEHGIPAICGVDTRALTKKISERGVMLAKLLSKSTSPPTSSSNSSVQKAPLSRLSGFGPPRESSRPDYIDIPLDDFNTENLVQLVSRTEPTLYQPQHLPAHAQPAQVFLNEVIGRSDGHRPQDELKQELTQPTDHRIFAIANAFNAGWTLDEVWEMTRIDKWFLSKLKHLVTIENIVRKYHASNLPVNLLRYTKQLGFSDNQLSRFLNSNELAIPRLRLVSKISSK</sequence>
<dbReference type="GO" id="GO:0005524">
    <property type="term" value="F:ATP binding"/>
    <property type="evidence" value="ECO:0007669"/>
    <property type="project" value="UniProtKB-KW"/>
</dbReference>
<dbReference type="InterPro" id="IPR036897">
    <property type="entry name" value="CarbamoylP_synth_lsu_oligo_sf"/>
</dbReference>
<dbReference type="GO" id="GO:0004151">
    <property type="term" value="F:dihydroorotase activity"/>
    <property type="evidence" value="ECO:0007669"/>
    <property type="project" value="TreeGrafter"/>
</dbReference>
<evidence type="ECO:0000259" key="6">
    <source>
        <dbReference type="SMART" id="SM01097"/>
    </source>
</evidence>
<reference evidence="7 8" key="1">
    <citation type="submission" date="2019-05" db="EMBL/GenBank/DDBJ databases">
        <title>Emergence of the Ug99 lineage of the wheat stem rust pathogen through somatic hybridization.</title>
        <authorList>
            <person name="Li F."/>
            <person name="Upadhyaya N.M."/>
            <person name="Sperschneider J."/>
            <person name="Matny O."/>
            <person name="Nguyen-Phuc H."/>
            <person name="Mago R."/>
            <person name="Raley C."/>
            <person name="Miller M.E."/>
            <person name="Silverstein K.A.T."/>
            <person name="Henningsen E."/>
            <person name="Hirsch C.D."/>
            <person name="Visser B."/>
            <person name="Pretorius Z.A."/>
            <person name="Steffenson B.J."/>
            <person name="Schwessinger B."/>
            <person name="Dodds P.N."/>
            <person name="Figueroa M."/>
        </authorList>
    </citation>
    <scope>NUCLEOTIDE SEQUENCE [LARGE SCALE GENOMIC DNA]</scope>
    <source>
        <strain evidence="7">21-0</strain>
    </source>
</reference>
<dbReference type="PANTHER" id="PTHR11405">
    <property type="entry name" value="CARBAMOYLTRANSFERASE FAMILY MEMBER"/>
    <property type="match status" value="1"/>
</dbReference>
<dbReference type="GO" id="GO:0019240">
    <property type="term" value="P:citrulline biosynthetic process"/>
    <property type="evidence" value="ECO:0007669"/>
    <property type="project" value="TreeGrafter"/>
</dbReference>
<dbReference type="PANTHER" id="PTHR11405:SF5">
    <property type="entry name" value="CAD PROTEIN"/>
    <property type="match status" value="1"/>
</dbReference>
<proteinExistence type="predicted"/>
<dbReference type="SUPFAM" id="SSF52021">
    <property type="entry name" value="Carbamoyl phosphate synthetase, small subunit N-terminal domain"/>
    <property type="match status" value="1"/>
</dbReference>
<evidence type="ECO:0000259" key="5">
    <source>
        <dbReference type="SMART" id="SM01096"/>
    </source>
</evidence>
<feature type="domain" description="Carbamoyl-phosphate synthase small subunit N-terminal" evidence="6">
    <location>
        <begin position="1"/>
        <end position="108"/>
    </location>
</feature>
<dbReference type="InterPro" id="IPR002474">
    <property type="entry name" value="CarbamoylP_synth_ssu_N"/>
</dbReference>
<dbReference type="InterPro" id="IPR005480">
    <property type="entry name" value="CPSase_lsu_oligo"/>
</dbReference>
<dbReference type="SMART" id="SM01097">
    <property type="entry name" value="CPSase_sm_chain"/>
    <property type="match status" value="1"/>
</dbReference>
<dbReference type="Pfam" id="PF02787">
    <property type="entry name" value="CPSase_L_D3"/>
    <property type="match status" value="1"/>
</dbReference>
<evidence type="ECO:0000256" key="3">
    <source>
        <dbReference type="ARBA" id="ARBA00022840"/>
    </source>
</evidence>
<dbReference type="GO" id="GO:0004070">
    <property type="term" value="F:aspartate carbamoyltransferase activity"/>
    <property type="evidence" value="ECO:0007669"/>
    <property type="project" value="TreeGrafter"/>
</dbReference>
<dbReference type="Gene3D" id="1.10.1030.10">
    <property type="entry name" value="Carbamoyl-phosphate synthetase, large subunit oligomerisation domain"/>
    <property type="match status" value="1"/>
</dbReference>
<gene>
    <name evidence="7" type="ORF">PGT21_026408</name>
</gene>
<keyword evidence="3" id="KW-0067">ATP-binding</keyword>
<evidence type="ECO:0000313" key="8">
    <source>
        <dbReference type="Proteomes" id="UP000324748"/>
    </source>
</evidence>
<dbReference type="Pfam" id="PF00988">
    <property type="entry name" value="CPSase_sm_chain"/>
    <property type="match status" value="1"/>
</dbReference>
<dbReference type="GO" id="GO:0006228">
    <property type="term" value="P:UTP biosynthetic process"/>
    <property type="evidence" value="ECO:0007669"/>
    <property type="project" value="TreeGrafter"/>
</dbReference>
<dbReference type="GO" id="GO:0006541">
    <property type="term" value="P:glutamine metabolic process"/>
    <property type="evidence" value="ECO:0007669"/>
    <property type="project" value="TreeGrafter"/>
</dbReference>
<dbReference type="GO" id="GO:0005829">
    <property type="term" value="C:cytosol"/>
    <property type="evidence" value="ECO:0007669"/>
    <property type="project" value="TreeGrafter"/>
</dbReference>
<keyword evidence="8" id="KW-1185">Reference proteome</keyword>